<evidence type="ECO:0000259" key="2">
    <source>
        <dbReference type="PROSITE" id="PS50280"/>
    </source>
</evidence>
<dbReference type="SMART" id="SM00583">
    <property type="entry name" value="SPK"/>
    <property type="match status" value="1"/>
</dbReference>
<sequence>MNPKNKSSTIISKNVEELLPTLFPITEVRSFGKKCRSIEISKSYLINRALVSNLDIEPDEPIVRIRGLLAFHHELQEDSRNVNFLFTYGCVCLDARGTGNNPGRFVRRSCFPNSYLSYERNNTEFHIIIKARDFIPYGHEITIDFNDDFFPLNCSLKCTVHLEDSENCRREWKRKYIQNDGYWKPPELSISASSSSTSQIDPEPSKTPFNEEQEKLLKSIINQSKIIPMMPRHTKHLCHVFKQEFGSEKTVEEIDDDLGKLISDFTSRVMKSNIVLNDDRLMNAITLRNVLYVTSVSVEENVLEWLHDAGVNVFLNKNRQLFLMKYSKTDKSPLNVHSLDRKTKDYELYLKEQMTKLLAGMPDESGRETSQAANEVEVQAAMENVEEGEIVPESGNRVFSPLPPPPPPPLEMSRESSPISSVSGKSIKLLTLQLKETMHKKNSFFHSSYVKKEETGIINGESIQVTKKAESSQFSDSSPILLVNPHVHTEAPEPTPKEHMERKWSTTHSGSMGELQRPVTSQSSRKSSRWDVTEEDLKRKLSATSSTHNPRERASVELETRQSEEIQKLQRLVNVIKPRDDSLEGTSNLDAANREIPIEASSTAPLLSRSFQFWRERSKSPDDSAQNHSDLHGTSLKSRPDAQKNPIPQAVAKTMLKFPVSTLDRPVNTKKSMAFGQEAQIMPKSSVFVNNAVKIPQKFVIVKEASSDNPNAAENPVSTQNTVDLHDIPSKTPQQKVTSENRGSGAPNSSEDQQKLDEIAPTTQILPEDPVSVQSRSDVCEVTAETSQKSVGPERIGGDAQSSSENTVSVRNRVDLHGIPSKTPQKLVQSGKSAQSSTENQQQIEMTPEARILSKNPISAQSKTPVKEERPESHSLSESFASTQHPMKISEISENSTQNRSDSSRIGLRSVKLEQIPSRTIKVEEPTDFPSNSEPEAQIPLETRTLEPSEASSVQPEPPIDQEEAENDENPEILTPNSPTIDQDEAQNSDAPDASADSDLPKLEPELERMIDFLVEITEKISVPAIKTDIWKLYQARMKQNVKEECIRQRFMSKLAPIIHRLDNYSIEARVRIIFVLSVKVDADFLKELRKNAVVRVDDEQLITKYVSCNDGGLKLEGNHSMSDRLKNRKRSLDLIKDVDCEKKEAEHDVKKTKKSTSGSENDTDAEETDFHSITERQPKVVENSENRKRASSAKRRLVTSSSEESDQDDRSSRSKTEKQRKIAANEKRSSTASRVRILSDSSDESNREEGPSCSNSKKLTKISGNKKNPAILRKRLLGDSSDKSDKDERTSCPSSKKRPKLAENKKNASQPKRCLSGSNVKSDKNEKAGCSGTKKQEKVVKNKKKPPTPKANENTTTSDHSRIETDDIQFEGVYPIEPCAPVSSGMPILSVKTEPRSTEHLSFSYENVAYTQAEFSSTTYACPEPTETISLHDFLTLLRRLLILLQCEELAELARNIKTISETGGDEKIPTNRINSVLDVAFYKIQRKFVVTSSPNSTSAREFLKLFKNLLNLLESRAVDMLLGQVSGKLSELEHVDMNLSIAYIEECVRAILSIFS</sequence>
<dbReference type="RefSeq" id="NP_001256612.1">
    <property type="nucleotide sequence ID" value="NM_001269683.3"/>
</dbReference>
<dbReference type="KEGG" id="cel:CELE_C47E8.8"/>
<feature type="compositionally biased region" description="Polar residues" evidence="1">
    <location>
        <begin position="731"/>
        <end position="751"/>
    </location>
</feature>
<organism evidence="3 4">
    <name type="scientific">Caenorhabditis elegans</name>
    <dbReference type="NCBI Taxonomy" id="6239"/>
    <lineage>
        <taxon>Eukaryota</taxon>
        <taxon>Metazoa</taxon>
        <taxon>Ecdysozoa</taxon>
        <taxon>Nematoda</taxon>
        <taxon>Chromadorea</taxon>
        <taxon>Rhabditida</taxon>
        <taxon>Rhabditina</taxon>
        <taxon>Rhabditomorpha</taxon>
        <taxon>Rhabditoidea</taxon>
        <taxon>Rhabditidae</taxon>
        <taxon>Peloderinae</taxon>
        <taxon>Caenorhabditis</taxon>
    </lineage>
</organism>
<dbReference type="Proteomes" id="UP000001940">
    <property type="component" value="Chromosome V"/>
</dbReference>
<dbReference type="InParanoid" id="G5EEE4"/>
<feature type="compositionally biased region" description="Basic and acidic residues" evidence="1">
    <location>
        <begin position="1169"/>
        <end position="1189"/>
    </location>
</feature>
<dbReference type="Pfam" id="PF00856">
    <property type="entry name" value="SET"/>
    <property type="match status" value="1"/>
</dbReference>
<feature type="compositionally biased region" description="Basic and acidic residues" evidence="1">
    <location>
        <begin position="528"/>
        <end position="539"/>
    </location>
</feature>
<dbReference type="GeneID" id="179973"/>
<feature type="region of interest" description="Disordered" evidence="1">
    <location>
        <begin position="392"/>
        <end position="421"/>
    </location>
</feature>
<feature type="region of interest" description="Disordered" evidence="1">
    <location>
        <begin position="469"/>
        <end position="563"/>
    </location>
</feature>
<dbReference type="SMART" id="SM00317">
    <property type="entry name" value="SET"/>
    <property type="match status" value="1"/>
</dbReference>
<feature type="compositionally biased region" description="Polar residues" evidence="1">
    <location>
        <begin position="469"/>
        <end position="478"/>
    </location>
</feature>
<dbReference type="WormBase" id="C47E8.8a">
    <property type="protein sequence ID" value="CE46274"/>
    <property type="gene ID" value="WBGene00008145"/>
    <property type="gene designation" value="set-5"/>
</dbReference>
<feature type="compositionally biased region" description="Basic and acidic residues" evidence="1">
    <location>
        <begin position="1209"/>
        <end position="1230"/>
    </location>
</feature>
<keyword evidence="4" id="KW-1185">Reference proteome</keyword>
<dbReference type="Bgee" id="WBGene00008145">
    <property type="expression patterns" value="Expressed in germ line (C elegans) and 3 other cell types or tissues"/>
</dbReference>
<dbReference type="OrthoDB" id="5906534at2759"/>
<feature type="compositionally biased region" description="Polar residues" evidence="1">
    <location>
        <begin position="800"/>
        <end position="810"/>
    </location>
</feature>
<dbReference type="InterPro" id="IPR046341">
    <property type="entry name" value="SET_dom_sf"/>
</dbReference>
<dbReference type="PhylomeDB" id="G5EEE4"/>
<feature type="compositionally biased region" description="Polar residues" evidence="1">
    <location>
        <begin position="892"/>
        <end position="901"/>
    </location>
</feature>
<evidence type="ECO:0000313" key="3">
    <source>
        <dbReference type="EMBL" id="CAA99796.4"/>
    </source>
</evidence>
<feature type="compositionally biased region" description="Basic and acidic residues" evidence="1">
    <location>
        <begin position="487"/>
        <end position="504"/>
    </location>
</feature>
<feature type="compositionally biased region" description="Polar residues" evidence="1">
    <location>
        <begin position="876"/>
        <end position="885"/>
    </location>
</feature>
<feature type="compositionally biased region" description="Pro residues" evidence="1">
    <location>
        <begin position="401"/>
        <end position="410"/>
    </location>
</feature>
<dbReference type="PaxDb" id="6239-C47E8.8a"/>
<name>G5EEE4_CAEEL</name>
<dbReference type="ExpressionAtlas" id="G5EEE4">
    <property type="expression patterns" value="baseline and differential"/>
</dbReference>
<feature type="region of interest" description="Disordered" evidence="1">
    <location>
        <begin position="189"/>
        <end position="209"/>
    </location>
</feature>
<evidence type="ECO:0000256" key="1">
    <source>
        <dbReference type="SAM" id="MobiDB-lite"/>
    </source>
</evidence>
<feature type="region of interest" description="Disordered" evidence="1">
    <location>
        <begin position="1146"/>
        <end position="1365"/>
    </location>
</feature>
<dbReference type="STRING" id="6239.C47E8.8a.1"/>
<feature type="compositionally biased region" description="Basic and acidic residues" evidence="1">
    <location>
        <begin position="865"/>
        <end position="875"/>
    </location>
</feature>
<dbReference type="InterPro" id="IPR053315">
    <property type="entry name" value="Peptidase_C14A"/>
</dbReference>
<dbReference type="AGR" id="WB:WBGene00008145"/>
<dbReference type="PROSITE" id="PS50280">
    <property type="entry name" value="SET"/>
    <property type="match status" value="1"/>
</dbReference>
<evidence type="ECO:0000313" key="4">
    <source>
        <dbReference type="Proteomes" id="UP000001940"/>
    </source>
</evidence>
<gene>
    <name evidence="3 5" type="primary">set-5</name>
    <name evidence="5" type="ORF">C47E8.8</name>
    <name evidence="3" type="ORF">CELE_C47E8.8</name>
</gene>
<feature type="compositionally biased region" description="Low complexity" evidence="1">
    <location>
        <begin position="189"/>
        <end position="198"/>
    </location>
</feature>
<feature type="compositionally biased region" description="Polar residues" evidence="1">
    <location>
        <begin position="707"/>
        <end position="723"/>
    </location>
</feature>
<dbReference type="AlphaFoldDB" id="G5EEE4"/>
<feature type="region of interest" description="Disordered" evidence="1">
    <location>
        <begin position="944"/>
        <end position="1000"/>
    </location>
</feature>
<protein>
    <submittedName>
        <fullName evidence="3">SET domain-containing protein</fullName>
    </submittedName>
</protein>
<proteinExistence type="predicted"/>
<dbReference type="PANTHER" id="PTHR23362">
    <property type="entry name" value="L-PLASTIN-RELATED"/>
    <property type="match status" value="1"/>
</dbReference>
<feature type="compositionally biased region" description="Basic and acidic residues" evidence="1">
    <location>
        <begin position="549"/>
        <end position="563"/>
    </location>
</feature>
<feature type="compositionally biased region" description="Basic and acidic residues" evidence="1">
    <location>
        <begin position="1277"/>
        <end position="1291"/>
    </location>
</feature>
<feature type="compositionally biased region" description="Polar residues" evidence="1">
    <location>
        <begin position="1253"/>
        <end position="1267"/>
    </location>
</feature>
<dbReference type="Gene3D" id="2.170.270.10">
    <property type="entry name" value="SET domain"/>
    <property type="match status" value="1"/>
</dbReference>
<dbReference type="InterPro" id="IPR006570">
    <property type="entry name" value="SPK_dom"/>
</dbReference>
<feature type="compositionally biased region" description="Polar residues" evidence="1">
    <location>
        <begin position="822"/>
        <end position="845"/>
    </location>
</feature>
<dbReference type="PANTHER" id="PTHR23362:SF0">
    <property type="entry name" value="CALPONIN-HOMOLOGY (CH) DOMAIN-CONTAINING PROTEIN-RELATED"/>
    <property type="match status" value="1"/>
</dbReference>
<dbReference type="InterPro" id="IPR001214">
    <property type="entry name" value="SET_dom"/>
</dbReference>
<dbReference type="CTD" id="179973"/>
<dbReference type="EMBL" id="BX284605">
    <property type="protein sequence ID" value="CAA99796.4"/>
    <property type="molecule type" value="Genomic_DNA"/>
</dbReference>
<feature type="region of interest" description="Disordered" evidence="1">
    <location>
        <begin position="706"/>
        <end position="912"/>
    </location>
</feature>
<dbReference type="SUPFAM" id="SSF82199">
    <property type="entry name" value="SET domain"/>
    <property type="match status" value="1"/>
</dbReference>
<feature type="compositionally biased region" description="Low complexity" evidence="1">
    <location>
        <begin position="989"/>
        <end position="998"/>
    </location>
</feature>
<feature type="compositionally biased region" description="Acidic residues" evidence="1">
    <location>
        <begin position="960"/>
        <end position="971"/>
    </location>
</feature>
<feature type="domain" description="SET" evidence="2">
    <location>
        <begin position="36"/>
        <end position="146"/>
    </location>
</feature>
<evidence type="ECO:0000313" key="5">
    <source>
        <dbReference type="WormBase" id="C47E8.8a"/>
    </source>
</evidence>
<reference evidence="3 4" key="1">
    <citation type="journal article" date="1998" name="Science">
        <title>Genome sequence of the nematode C. elegans: a platform for investigating biology.</title>
        <authorList>
            <consortium name="The C. elegans sequencing consortium"/>
            <person name="Sulson J.E."/>
            <person name="Waterston R."/>
        </authorList>
    </citation>
    <scope>NUCLEOTIDE SEQUENCE [LARGE SCALE GENOMIC DNA]</scope>
    <source>
        <strain evidence="3 4">Bristol N2</strain>
    </source>
</reference>
<feature type="region of interest" description="Disordered" evidence="1">
    <location>
        <begin position="617"/>
        <end position="644"/>
    </location>
</feature>
<accession>G5EEE4</accession>
<dbReference type="Pfam" id="PF04435">
    <property type="entry name" value="SPK"/>
    <property type="match status" value="1"/>
</dbReference>